<evidence type="ECO:0000313" key="3">
    <source>
        <dbReference type="Proteomes" id="UP000537131"/>
    </source>
</evidence>
<feature type="domain" description="N-acetyltransferase" evidence="1">
    <location>
        <begin position="7"/>
        <end position="156"/>
    </location>
</feature>
<sequence length="165" mass="19835">MIETKRLYIVDATEADIKTIIELESHKDNRNFLWIGTYEEHKAEIEDKNHLLFVFRRKEDNLIIGYALVRLNFKSEIFELRRIAISHKGMGYGKESMIALLKYAFEDRNINRFWLDVYPDNVIGIKLYERIGMHRDGVLRQNYKSERGYLDQIIYSMLKSEYFQK</sequence>
<dbReference type="RefSeq" id="WP_169298586.1">
    <property type="nucleotide sequence ID" value="NZ_JABBNI010000029.1"/>
</dbReference>
<dbReference type="Proteomes" id="UP000537131">
    <property type="component" value="Unassembled WGS sequence"/>
</dbReference>
<keyword evidence="2" id="KW-0808">Transferase</keyword>
<dbReference type="InterPro" id="IPR000182">
    <property type="entry name" value="GNAT_dom"/>
</dbReference>
<dbReference type="GO" id="GO:0016747">
    <property type="term" value="F:acyltransferase activity, transferring groups other than amino-acyl groups"/>
    <property type="evidence" value="ECO:0007669"/>
    <property type="project" value="InterPro"/>
</dbReference>
<organism evidence="2 3">
    <name type="scientific">Clostridium muellerianum</name>
    <dbReference type="NCBI Taxonomy" id="2716538"/>
    <lineage>
        <taxon>Bacteria</taxon>
        <taxon>Bacillati</taxon>
        <taxon>Bacillota</taxon>
        <taxon>Clostridia</taxon>
        <taxon>Eubacteriales</taxon>
        <taxon>Clostridiaceae</taxon>
        <taxon>Clostridium</taxon>
    </lineage>
</organism>
<name>A0A7Y0HNG1_9CLOT</name>
<proteinExistence type="predicted"/>
<dbReference type="AlphaFoldDB" id="A0A7Y0HNG1"/>
<dbReference type="PANTHER" id="PTHR43415:SF3">
    <property type="entry name" value="GNAT-FAMILY ACETYLTRANSFERASE"/>
    <property type="match status" value="1"/>
</dbReference>
<dbReference type="Gene3D" id="3.40.630.30">
    <property type="match status" value="1"/>
</dbReference>
<protein>
    <submittedName>
        <fullName evidence="2">GNAT family N-acetyltransferase</fullName>
    </submittedName>
</protein>
<reference evidence="2 3" key="2">
    <citation type="submission" date="2020-06" db="EMBL/GenBank/DDBJ databases">
        <title>Complete Genome Sequence of Clostridium muelleri sp. nov. P21T, an Acid-Alcohol Producing Acetogen Isolated from Old Hay.</title>
        <authorList>
            <person name="Duncan K.E."/>
            <person name="Tanner R.S."/>
        </authorList>
    </citation>
    <scope>NUCLEOTIDE SEQUENCE [LARGE SCALE GENOMIC DNA]</scope>
    <source>
        <strain evidence="2 3">P21</strain>
    </source>
</reference>
<dbReference type="CDD" id="cd04301">
    <property type="entry name" value="NAT_SF"/>
    <property type="match status" value="1"/>
</dbReference>
<comment type="caution">
    <text evidence="2">The sequence shown here is derived from an EMBL/GenBank/DDBJ whole genome shotgun (WGS) entry which is preliminary data.</text>
</comment>
<keyword evidence="3" id="KW-1185">Reference proteome</keyword>
<dbReference type="SUPFAM" id="SSF55729">
    <property type="entry name" value="Acyl-CoA N-acyltransferases (Nat)"/>
    <property type="match status" value="1"/>
</dbReference>
<gene>
    <name evidence="2" type="ORF">HBE96_15165</name>
</gene>
<accession>A0A7Y0HNG1</accession>
<dbReference type="Pfam" id="PF00583">
    <property type="entry name" value="Acetyltransf_1"/>
    <property type="match status" value="1"/>
</dbReference>
<dbReference type="PROSITE" id="PS51186">
    <property type="entry name" value="GNAT"/>
    <property type="match status" value="1"/>
</dbReference>
<reference evidence="2 3" key="1">
    <citation type="submission" date="2020-04" db="EMBL/GenBank/DDBJ databases">
        <authorList>
            <person name="Doyle D.A."/>
        </authorList>
    </citation>
    <scope>NUCLEOTIDE SEQUENCE [LARGE SCALE GENOMIC DNA]</scope>
    <source>
        <strain evidence="2 3">P21</strain>
    </source>
</reference>
<dbReference type="PANTHER" id="PTHR43415">
    <property type="entry name" value="SPERMIDINE N(1)-ACETYLTRANSFERASE"/>
    <property type="match status" value="1"/>
</dbReference>
<dbReference type="EMBL" id="JABBNI010000029">
    <property type="protein sequence ID" value="NMM63989.1"/>
    <property type="molecule type" value="Genomic_DNA"/>
</dbReference>
<evidence type="ECO:0000259" key="1">
    <source>
        <dbReference type="PROSITE" id="PS51186"/>
    </source>
</evidence>
<evidence type="ECO:0000313" key="2">
    <source>
        <dbReference type="EMBL" id="NMM63989.1"/>
    </source>
</evidence>
<dbReference type="InterPro" id="IPR016181">
    <property type="entry name" value="Acyl_CoA_acyltransferase"/>
</dbReference>